<accession>A0A409WJ76</accession>
<dbReference type="InParanoid" id="A0A409WJ76"/>
<evidence type="ECO:0008006" key="4">
    <source>
        <dbReference type="Google" id="ProtNLM"/>
    </source>
</evidence>
<dbReference type="Gene3D" id="2.130.10.10">
    <property type="entry name" value="YVTN repeat-like/Quinoprotein amine dehydrogenase"/>
    <property type="match status" value="1"/>
</dbReference>
<keyword evidence="3" id="KW-1185">Reference proteome</keyword>
<dbReference type="OrthoDB" id="2627610at2759"/>
<reference evidence="2 3" key="1">
    <citation type="journal article" date="2018" name="Evol. Lett.">
        <title>Horizontal gene cluster transfer increased hallucinogenic mushroom diversity.</title>
        <authorList>
            <person name="Reynolds H.T."/>
            <person name="Vijayakumar V."/>
            <person name="Gluck-Thaler E."/>
            <person name="Korotkin H.B."/>
            <person name="Matheny P.B."/>
            <person name="Slot J.C."/>
        </authorList>
    </citation>
    <scope>NUCLEOTIDE SEQUENCE [LARGE SCALE GENOMIC DNA]</scope>
    <source>
        <strain evidence="2 3">2629</strain>
    </source>
</reference>
<keyword evidence="1" id="KW-0812">Transmembrane</keyword>
<organism evidence="2 3">
    <name type="scientific">Panaeolus cyanescens</name>
    <dbReference type="NCBI Taxonomy" id="181874"/>
    <lineage>
        <taxon>Eukaryota</taxon>
        <taxon>Fungi</taxon>
        <taxon>Dikarya</taxon>
        <taxon>Basidiomycota</taxon>
        <taxon>Agaricomycotina</taxon>
        <taxon>Agaricomycetes</taxon>
        <taxon>Agaricomycetidae</taxon>
        <taxon>Agaricales</taxon>
        <taxon>Agaricineae</taxon>
        <taxon>Galeropsidaceae</taxon>
        <taxon>Panaeolus</taxon>
    </lineage>
</organism>
<feature type="transmembrane region" description="Helical" evidence="1">
    <location>
        <begin position="374"/>
        <end position="393"/>
    </location>
</feature>
<dbReference type="AlphaFoldDB" id="A0A409WJ76"/>
<dbReference type="InterPro" id="IPR036322">
    <property type="entry name" value="WD40_repeat_dom_sf"/>
</dbReference>
<dbReference type="Proteomes" id="UP000284842">
    <property type="component" value="Unassembled WGS sequence"/>
</dbReference>
<protein>
    <recommendedName>
        <fullName evidence="4">Anaphase-promoting complex subunit 4 WD40 domain-containing protein</fullName>
    </recommendedName>
</protein>
<dbReference type="Pfam" id="PF00400">
    <property type="entry name" value="WD40"/>
    <property type="match status" value="1"/>
</dbReference>
<comment type="caution">
    <text evidence="2">The sequence shown here is derived from an EMBL/GenBank/DDBJ whole genome shotgun (WGS) entry which is preliminary data.</text>
</comment>
<evidence type="ECO:0000313" key="2">
    <source>
        <dbReference type="EMBL" id="PPQ78578.1"/>
    </source>
</evidence>
<keyword evidence="1" id="KW-0472">Membrane</keyword>
<keyword evidence="1" id="KW-1133">Transmembrane helix</keyword>
<dbReference type="SMART" id="SM00320">
    <property type="entry name" value="WD40"/>
    <property type="match status" value="2"/>
</dbReference>
<name>A0A409WJ76_9AGAR</name>
<evidence type="ECO:0000313" key="3">
    <source>
        <dbReference type="Proteomes" id="UP000284842"/>
    </source>
</evidence>
<dbReference type="InterPro" id="IPR001680">
    <property type="entry name" value="WD40_rpt"/>
</dbReference>
<dbReference type="SUPFAM" id="SSF50978">
    <property type="entry name" value="WD40 repeat-like"/>
    <property type="match status" value="1"/>
</dbReference>
<gene>
    <name evidence="2" type="ORF">CVT24_002744</name>
</gene>
<proteinExistence type="predicted"/>
<dbReference type="EMBL" id="NHTK01005458">
    <property type="protein sequence ID" value="PPQ78578.1"/>
    <property type="molecule type" value="Genomic_DNA"/>
</dbReference>
<sequence length="394" mass="43651">MPSYTLVHRITGHRSLNNLAFSPDGKTLATSGSLRSGSAADQLCLWNLNNGGLITAIAVGDLGHPMALITSLLFVDTSRLMIGTNGGHLLDIQLKEDLARPERCIEIDLRHERTRAYGITTTAVLNITHRSRTNLFACSIGEQFIIFHSKGRHGTATIVRRVVPRNPSNEPILRLQWMRTFARYSLLAAYATRGVIIYDTASREIQVLPIQGEITSLTIHPDESVLVVSNRSHGEMILHRLSGHKTIKVLRCTSVSASAVPGNYPFLFIPDSHSSIIRGTSTGCLLIYQDAGQRVIMEQLSSDDVNLPLEPSLDGSHALSYYFDDRAERMMLASSVVGTDVLVWERRYNRSIQDAAVDAHDVPLFLRACIEYSWCLLFLCTAVIIAALHQAFLF</sequence>
<dbReference type="InterPro" id="IPR015943">
    <property type="entry name" value="WD40/YVTN_repeat-like_dom_sf"/>
</dbReference>
<evidence type="ECO:0000256" key="1">
    <source>
        <dbReference type="SAM" id="Phobius"/>
    </source>
</evidence>